<evidence type="ECO:0000256" key="1">
    <source>
        <dbReference type="SAM" id="MobiDB-lite"/>
    </source>
</evidence>
<gene>
    <name evidence="2" type="ORF">HMPREF1977_0726</name>
</gene>
<protein>
    <submittedName>
        <fullName evidence="2">Uncharacterized protein</fullName>
    </submittedName>
</protein>
<comment type="caution">
    <text evidence="2">The sequence shown here is derived from an EMBL/GenBank/DDBJ whole genome shotgun (WGS) entry which is preliminary data.</text>
</comment>
<feature type="region of interest" description="Disordered" evidence="1">
    <location>
        <begin position="1"/>
        <end position="42"/>
    </location>
</feature>
<evidence type="ECO:0000313" key="3">
    <source>
        <dbReference type="Proteomes" id="UP000005391"/>
    </source>
</evidence>
<dbReference type="EMBL" id="AEOH01000020">
    <property type="protein sequence ID" value="EFS97814.1"/>
    <property type="molecule type" value="Genomic_DNA"/>
</dbReference>
<organism evidence="2 3">
    <name type="scientific">Capnocytophaga ochracea F0287</name>
    <dbReference type="NCBI Taxonomy" id="873517"/>
    <lineage>
        <taxon>Bacteria</taxon>
        <taxon>Pseudomonadati</taxon>
        <taxon>Bacteroidota</taxon>
        <taxon>Flavobacteriia</taxon>
        <taxon>Flavobacteriales</taxon>
        <taxon>Flavobacteriaceae</taxon>
        <taxon>Capnocytophaga</taxon>
    </lineage>
</organism>
<reference evidence="2 3" key="1">
    <citation type="submission" date="2010-10" db="EMBL/GenBank/DDBJ databases">
        <authorList>
            <person name="Muzny D."/>
            <person name="Qin X."/>
            <person name="Deng J."/>
            <person name="Jiang H."/>
            <person name="Liu Y."/>
            <person name="Qu J."/>
            <person name="Song X.-Z."/>
            <person name="Zhang L."/>
            <person name="Thornton R."/>
            <person name="Coyle M."/>
            <person name="Francisco L."/>
            <person name="Jackson L."/>
            <person name="Javaid M."/>
            <person name="Korchina V."/>
            <person name="Kovar C."/>
            <person name="Mata R."/>
            <person name="Mathew T."/>
            <person name="Ngo R."/>
            <person name="Nguyen L."/>
            <person name="Nguyen N."/>
            <person name="Okwuonu G."/>
            <person name="Ongeri F."/>
            <person name="Pham C."/>
            <person name="Simmons D."/>
            <person name="Wilczek-Boney K."/>
            <person name="Hale W."/>
            <person name="Jakkamsetti A."/>
            <person name="Pham P."/>
            <person name="Ruth R."/>
            <person name="San Lucas F."/>
            <person name="Warren J."/>
            <person name="Zhang J."/>
            <person name="Zhao Z."/>
            <person name="Zhou C."/>
            <person name="Zhu D."/>
            <person name="Lee S."/>
            <person name="Bess C."/>
            <person name="Blankenburg K."/>
            <person name="Forbes L."/>
            <person name="Fu Q."/>
            <person name="Gubbala S."/>
            <person name="Hirani K."/>
            <person name="Jayaseelan J.C."/>
            <person name="Lara F."/>
            <person name="Munidasa M."/>
            <person name="Palculict T."/>
            <person name="Patil S."/>
            <person name="Pu L.-L."/>
            <person name="Saada N."/>
            <person name="Tang L."/>
            <person name="Weissenberger G."/>
            <person name="Zhu Y."/>
            <person name="Hemphill L."/>
            <person name="Shang Y."/>
            <person name="Youmans B."/>
            <person name="Ayvaz T."/>
            <person name="Ross M."/>
            <person name="Santibanez J."/>
            <person name="Aqrawi P."/>
            <person name="Gross S."/>
            <person name="Joshi V."/>
            <person name="Fowler G."/>
            <person name="Nazareth L."/>
            <person name="Reid J."/>
            <person name="Worley K."/>
            <person name="Petrosino J."/>
            <person name="Highlander S."/>
            <person name="Gibbs R."/>
        </authorList>
    </citation>
    <scope>NUCLEOTIDE SEQUENCE [LARGE SCALE GENOMIC DNA]</scope>
    <source>
        <strain evidence="2 3">F0287</strain>
    </source>
</reference>
<dbReference type="HOGENOM" id="CLU_2951768_0_0_10"/>
<dbReference type="AlphaFoldDB" id="E4MQR6"/>
<name>E4MQR6_CAPOC</name>
<evidence type="ECO:0000313" key="2">
    <source>
        <dbReference type="EMBL" id="EFS97814.1"/>
    </source>
</evidence>
<proteinExistence type="predicted"/>
<accession>E4MQR6</accession>
<dbReference type="Proteomes" id="UP000005391">
    <property type="component" value="Unassembled WGS sequence"/>
</dbReference>
<sequence length="59" mass="6816">MPKFETLAKFVQKTVQGTRGNREKTSEKPPNPRRGTSLKEKLVKTIGLKDKTYLKIERN</sequence>